<protein>
    <submittedName>
        <fullName evidence="1">Uncharacterized protein</fullName>
    </submittedName>
</protein>
<accession>A0A7S3BK41</accession>
<evidence type="ECO:0000313" key="1">
    <source>
        <dbReference type="EMBL" id="CAE0137119.1"/>
    </source>
</evidence>
<dbReference type="EMBL" id="HBHX01057238">
    <property type="protein sequence ID" value="CAE0137119.1"/>
    <property type="molecule type" value="Transcribed_RNA"/>
</dbReference>
<dbReference type="AlphaFoldDB" id="A0A7S3BK41"/>
<gene>
    <name evidence="1" type="ORF">HERI1096_LOCUS31580</name>
</gene>
<proteinExistence type="predicted"/>
<sequence length="276" mass="30471">MSMVKALLSAAEERGLDPTDGELLDEFDGAYQEYVLKTIAEAKETMLTKKAEMKENIITGNLASTDSTADAKADGEKYTEADAEADELLQEAAPFVKAVAMGDKALIHEQVKLKLALGEWNRLFKKFTEEKAKTKKEGGACEMPGDLMTQFEVVRELMAAVKKQTTQLAGDEVDDKENPIMVAKEKMKERTKGVYTNLRNEIKKKLAGGDSALAAPAGLSDAFHTFSAEPDKAELQQEAQWELKKAMTYLEEMDVWTNAFLLANQKYAKIADDAKA</sequence>
<organism evidence="1">
    <name type="scientific">Haptolina ericina</name>
    <dbReference type="NCBI Taxonomy" id="156174"/>
    <lineage>
        <taxon>Eukaryota</taxon>
        <taxon>Haptista</taxon>
        <taxon>Haptophyta</taxon>
        <taxon>Prymnesiophyceae</taxon>
        <taxon>Prymnesiales</taxon>
        <taxon>Prymnesiaceae</taxon>
        <taxon>Haptolina</taxon>
    </lineage>
</organism>
<reference evidence="1" key="1">
    <citation type="submission" date="2021-01" db="EMBL/GenBank/DDBJ databases">
        <authorList>
            <person name="Corre E."/>
            <person name="Pelletier E."/>
            <person name="Niang G."/>
            <person name="Scheremetjew M."/>
            <person name="Finn R."/>
            <person name="Kale V."/>
            <person name="Holt S."/>
            <person name="Cochrane G."/>
            <person name="Meng A."/>
            <person name="Brown T."/>
            <person name="Cohen L."/>
        </authorList>
    </citation>
    <scope>NUCLEOTIDE SEQUENCE</scope>
    <source>
        <strain evidence="1">CCMP281</strain>
    </source>
</reference>
<name>A0A7S3BK41_9EUKA</name>